<evidence type="ECO:0008006" key="3">
    <source>
        <dbReference type="Google" id="ProtNLM"/>
    </source>
</evidence>
<proteinExistence type="predicted"/>
<protein>
    <recommendedName>
        <fullName evidence="3">SMI1 / KNR4 family (SUKH-1)</fullName>
    </recommendedName>
</protein>
<keyword evidence="2" id="KW-1185">Reference proteome</keyword>
<dbReference type="EMBL" id="FOHA01000002">
    <property type="protein sequence ID" value="SER63941.1"/>
    <property type="molecule type" value="Genomic_DNA"/>
</dbReference>
<reference evidence="1 2" key="1">
    <citation type="submission" date="2016-10" db="EMBL/GenBank/DDBJ databases">
        <authorList>
            <person name="de Groot N.N."/>
        </authorList>
    </citation>
    <scope>NUCLEOTIDE SEQUENCE [LARGE SCALE GENOMIC DNA]</scope>
    <source>
        <strain evidence="1 2">DSM 13760</strain>
    </source>
</reference>
<evidence type="ECO:0000313" key="2">
    <source>
        <dbReference type="Proteomes" id="UP000198948"/>
    </source>
</evidence>
<accession>A0A1H9QTK0</accession>
<evidence type="ECO:0000313" key="1">
    <source>
        <dbReference type="EMBL" id="SER63941.1"/>
    </source>
</evidence>
<dbReference type="Proteomes" id="UP000198948">
    <property type="component" value="Unassembled WGS sequence"/>
</dbReference>
<dbReference type="RefSeq" id="WP_092650247.1">
    <property type="nucleotide sequence ID" value="NZ_FOHA01000002.1"/>
</dbReference>
<organism evidence="1 2">
    <name type="scientific">Isobaculum melis</name>
    <dbReference type="NCBI Taxonomy" id="142588"/>
    <lineage>
        <taxon>Bacteria</taxon>
        <taxon>Bacillati</taxon>
        <taxon>Bacillota</taxon>
        <taxon>Bacilli</taxon>
        <taxon>Lactobacillales</taxon>
        <taxon>Carnobacteriaceae</taxon>
        <taxon>Isobaculum</taxon>
    </lineage>
</organism>
<sequence length="155" mass="17511">MNEVTVNELKAFLISQEIAFSPYFQAEVDQKKEELGGLPRLLEEYYLKIGWFDDISASGMGCYIYPLEELQIKTAQELVAARHCNEVDDYLSFGGEAISVDLFAIKMKDINQDNASVYGYGESYQSAEGLAYMVAYDAPTLSHYFDLVQQSLLEL</sequence>
<dbReference type="OrthoDB" id="3031071at2"/>
<dbReference type="STRING" id="142588.SAMN04488559_102285"/>
<dbReference type="AlphaFoldDB" id="A0A1H9QTK0"/>
<name>A0A1H9QTK0_9LACT</name>
<gene>
    <name evidence="1" type="ORF">SAMN04488559_102285</name>
</gene>